<dbReference type="Gene3D" id="3.40.50.10540">
    <property type="entry name" value="Crotonobetainyl-coa:carnitine coa-transferase, domain 1"/>
    <property type="match status" value="1"/>
</dbReference>
<dbReference type="AlphaFoldDB" id="A0A370CA23"/>
<dbReference type="PANTHER" id="PTHR48229">
    <property type="entry name" value="CAIB/BAIF FAMILY ENZYME (AFU_ORTHOLOGUE AFUA_1G05360)-RELATED"/>
    <property type="match status" value="1"/>
</dbReference>
<dbReference type="PANTHER" id="PTHR48229:SF1">
    <property type="entry name" value="ALPHA METHYLACYL-COA RACEMASE-RELATED"/>
    <property type="match status" value="1"/>
</dbReference>
<dbReference type="InterPro" id="IPR003673">
    <property type="entry name" value="CoA-Trfase_fam_III"/>
</dbReference>
<dbReference type="VEuPathDB" id="FungiDB:M747DRAFT_362998"/>
<organism evidence="3 4">
    <name type="scientific">Aspergillus niger ATCC 13496</name>
    <dbReference type="NCBI Taxonomy" id="1353008"/>
    <lineage>
        <taxon>Eukaryota</taxon>
        <taxon>Fungi</taxon>
        <taxon>Dikarya</taxon>
        <taxon>Ascomycota</taxon>
        <taxon>Pezizomycotina</taxon>
        <taxon>Eurotiomycetes</taxon>
        <taxon>Eurotiomycetidae</taxon>
        <taxon>Eurotiales</taxon>
        <taxon>Aspergillaceae</taxon>
        <taxon>Aspergillus</taxon>
        <taxon>Aspergillus subgen. Circumdati</taxon>
    </lineage>
</organism>
<sequence length="565" mass="63081">MYRPSEEARRIYDLLCQNSERLGLPSEIYSSRVQFQANSDTIYYPIPFKVTETLAALKGIEGALAALIADLQSASKPHERKTTINLERATLFGFQALAAKINGYSRSDPKVKRYMKDEDTDIHAAQSNPYRRMAASMYRTKHDNEFFHLHGSLNPTSTLKMLGLDSHRADLTDYDEIINTIQSQVQKFSAAELERLNETNRQAGVTVYEYEEFKNTPHGRTNIEEPWWKVMRLPGKTPPAAFNPSGSHRILEGVKVLELCCVIAGPMIGRTLAEYGADVLKVTSPTVPDVPFFQVDNNMGKRAVELDLKADEDRRHFEALLADVDVIIDGYRPGALRKLGYSPETMAAMAEKRGKGIVYIDETCFGHEGEWCHRPGWQQIADCLTGFARCHGRFLGRAAEPMVSPLPIADSGAGCMGAIAALTGLYNRIRYGGSYIGQVSLMQFNLLLFAVGQYPNSTESQLQHAFAPAFSKLRFCDSVGRSSVLALEVMRERFPHLFVEPSPGDRQNSLTEIWYSHHYGADVEVVRPVAEIEGVENGFARATRPNGADASPSWDFPQEQGSRKL</sequence>
<dbReference type="Pfam" id="PF02515">
    <property type="entry name" value="CoA_transf_3"/>
    <property type="match status" value="1"/>
</dbReference>
<evidence type="ECO:0000313" key="3">
    <source>
        <dbReference type="EMBL" id="RDH23060.1"/>
    </source>
</evidence>
<evidence type="ECO:0000256" key="1">
    <source>
        <dbReference type="ARBA" id="ARBA00008383"/>
    </source>
</evidence>
<dbReference type="SUPFAM" id="SSF89796">
    <property type="entry name" value="CoA-transferase family III (CaiB/BaiF)"/>
    <property type="match status" value="2"/>
</dbReference>
<comment type="similarity">
    <text evidence="1">Belongs to the CoA-transferase III family.</text>
</comment>
<accession>A0A370CA23</accession>
<dbReference type="GO" id="GO:0016740">
    <property type="term" value="F:transferase activity"/>
    <property type="evidence" value="ECO:0007669"/>
    <property type="project" value="UniProtKB-KW"/>
</dbReference>
<gene>
    <name evidence="3" type="ORF">M747DRAFT_362998</name>
</gene>
<feature type="region of interest" description="Disordered" evidence="2">
    <location>
        <begin position="540"/>
        <end position="565"/>
    </location>
</feature>
<keyword evidence="3" id="KW-0808">Transferase</keyword>
<dbReference type="Proteomes" id="UP000253845">
    <property type="component" value="Unassembled WGS sequence"/>
</dbReference>
<dbReference type="EMBL" id="KZ851905">
    <property type="protein sequence ID" value="RDH23060.1"/>
    <property type="molecule type" value="Genomic_DNA"/>
</dbReference>
<dbReference type="InterPro" id="IPR052985">
    <property type="entry name" value="CoA-trans_III_biosynth/detox"/>
</dbReference>
<dbReference type="InterPro" id="IPR023606">
    <property type="entry name" value="CoA-Trfase_III_dom_1_sf"/>
</dbReference>
<proteinExistence type="inferred from homology"/>
<name>A0A370CA23_ASPNG</name>
<protein>
    <submittedName>
        <fullName evidence="3">CoA-transferase family III</fullName>
    </submittedName>
</protein>
<reference evidence="3 4" key="1">
    <citation type="submission" date="2018-07" db="EMBL/GenBank/DDBJ databases">
        <title>Section-level genome sequencing of Aspergillus section Nigri to investigate inter- and intra-species variation.</title>
        <authorList>
            <consortium name="DOE Joint Genome Institute"/>
            <person name="Vesth T.C."/>
            <person name="Nybo J.L."/>
            <person name="Theobald S."/>
            <person name="Frisvad J.C."/>
            <person name="Larsen T.O."/>
            <person name="Nielsen K.F."/>
            <person name="Hoof J.B."/>
            <person name="Brandl J."/>
            <person name="Salamov A."/>
            <person name="Riley R."/>
            <person name="Gladden J.M."/>
            <person name="Phatale P."/>
            <person name="Nielsen M.T."/>
            <person name="Lyhne E.K."/>
            <person name="Kogle M.E."/>
            <person name="Strasser K."/>
            <person name="McDonnell E."/>
            <person name="Barry K."/>
            <person name="Clum A."/>
            <person name="Chen C."/>
            <person name="Nolan M."/>
            <person name="Sandor L."/>
            <person name="Kuo A."/>
            <person name="Lipzen A."/>
            <person name="Hainaut M."/>
            <person name="Drula E."/>
            <person name="Tsang A."/>
            <person name="Magnuson J.K."/>
            <person name="Henrissat B."/>
            <person name="Wiebenga A."/>
            <person name="Simmons B.A."/>
            <person name="Makela M.R."/>
            <person name="De vries R.P."/>
            <person name="Grigoriev I.V."/>
            <person name="Mortensen U.H."/>
            <person name="Baker S.E."/>
            <person name="Andersen M.R."/>
        </authorList>
    </citation>
    <scope>NUCLEOTIDE SEQUENCE [LARGE SCALE GENOMIC DNA]</scope>
    <source>
        <strain evidence="3 4">ATCC 13496</strain>
    </source>
</reference>
<evidence type="ECO:0000256" key="2">
    <source>
        <dbReference type="SAM" id="MobiDB-lite"/>
    </source>
</evidence>
<evidence type="ECO:0000313" key="4">
    <source>
        <dbReference type="Proteomes" id="UP000253845"/>
    </source>
</evidence>